<comment type="caution">
    <text evidence="1">The sequence shown here is derived from an EMBL/GenBank/DDBJ whole genome shotgun (WGS) entry which is preliminary data.</text>
</comment>
<name>A0ABS3UB06_9ACTN</name>
<reference evidence="1 2" key="1">
    <citation type="submission" date="2021-03" db="EMBL/GenBank/DDBJ databases">
        <title>Glycomyces sp. nov., a novel actinomycete isolated from soil.</title>
        <authorList>
            <person name="Yang X."/>
            <person name="Xu X."/>
        </authorList>
    </citation>
    <scope>NUCLEOTIDE SEQUENCE [LARGE SCALE GENOMIC DNA]</scope>
    <source>
        <strain evidence="1 2">NEAU-S30</strain>
    </source>
</reference>
<keyword evidence="2" id="KW-1185">Reference proteome</keyword>
<organism evidence="1 2">
    <name type="scientific">Glycomyces niveus</name>
    <dbReference type="NCBI Taxonomy" id="2820287"/>
    <lineage>
        <taxon>Bacteria</taxon>
        <taxon>Bacillati</taxon>
        <taxon>Actinomycetota</taxon>
        <taxon>Actinomycetes</taxon>
        <taxon>Glycomycetales</taxon>
        <taxon>Glycomycetaceae</taxon>
        <taxon>Glycomyces</taxon>
    </lineage>
</organism>
<gene>
    <name evidence="1" type="ORF">J5V16_19185</name>
</gene>
<protein>
    <submittedName>
        <fullName evidence="1">Uncharacterized protein</fullName>
    </submittedName>
</protein>
<dbReference type="EMBL" id="JAGFNP010000012">
    <property type="protein sequence ID" value="MBO3734958.1"/>
    <property type="molecule type" value="Genomic_DNA"/>
</dbReference>
<dbReference type="RefSeq" id="WP_208498581.1">
    <property type="nucleotide sequence ID" value="NZ_JAGFNP010000012.1"/>
</dbReference>
<sequence>MGDRARAGAVTCWACGWTDEGSEAVVSRHRTSEGEIVWTRCVCGAVRARLHRFGRAEPVACAVPPEDWR</sequence>
<dbReference type="Proteomes" id="UP000681341">
    <property type="component" value="Unassembled WGS sequence"/>
</dbReference>
<evidence type="ECO:0000313" key="2">
    <source>
        <dbReference type="Proteomes" id="UP000681341"/>
    </source>
</evidence>
<proteinExistence type="predicted"/>
<evidence type="ECO:0000313" key="1">
    <source>
        <dbReference type="EMBL" id="MBO3734958.1"/>
    </source>
</evidence>
<accession>A0ABS3UB06</accession>